<keyword evidence="1" id="KW-0732">Signal</keyword>
<comment type="caution">
    <text evidence="2">The sequence shown here is derived from an EMBL/GenBank/DDBJ whole genome shotgun (WGS) entry which is preliminary data.</text>
</comment>
<reference evidence="2" key="1">
    <citation type="submission" date="2021-02" db="EMBL/GenBank/DDBJ databases">
        <authorList>
            <person name="Nowell W R."/>
        </authorList>
    </citation>
    <scope>NUCLEOTIDE SEQUENCE</scope>
</reference>
<accession>A0A815J0T9</accession>
<evidence type="ECO:0000313" key="3">
    <source>
        <dbReference type="Proteomes" id="UP000663845"/>
    </source>
</evidence>
<sequence>MFLSIFLLFIYLAQSTTTTYDGIIRRSTDGTSYAYLSPPRLGNHAAFIEEIVSSHTLAVAWFSGGEGTPNCSIALSLLQFGSQQFTPGVIVSERVNYSLSMKMKLSLEMLIFYFILEEIFYIQ</sequence>
<name>A0A815J0T9_9BILA</name>
<protein>
    <submittedName>
        <fullName evidence="2">Uncharacterized protein</fullName>
    </submittedName>
</protein>
<gene>
    <name evidence="2" type="ORF">JYZ213_LOCUS36231</name>
</gene>
<organism evidence="2 3">
    <name type="scientific">Adineta steineri</name>
    <dbReference type="NCBI Taxonomy" id="433720"/>
    <lineage>
        <taxon>Eukaryota</taxon>
        <taxon>Metazoa</taxon>
        <taxon>Spiralia</taxon>
        <taxon>Gnathifera</taxon>
        <taxon>Rotifera</taxon>
        <taxon>Eurotatoria</taxon>
        <taxon>Bdelloidea</taxon>
        <taxon>Adinetida</taxon>
        <taxon>Adinetidae</taxon>
        <taxon>Adineta</taxon>
    </lineage>
</organism>
<feature type="chain" id="PRO_5033027691" evidence="1">
    <location>
        <begin position="16"/>
        <end position="123"/>
    </location>
</feature>
<dbReference type="EMBL" id="CAJNOG010000862">
    <property type="protein sequence ID" value="CAF1373016.1"/>
    <property type="molecule type" value="Genomic_DNA"/>
</dbReference>
<proteinExistence type="predicted"/>
<dbReference type="AlphaFoldDB" id="A0A815J0T9"/>
<evidence type="ECO:0000313" key="2">
    <source>
        <dbReference type="EMBL" id="CAF1373016.1"/>
    </source>
</evidence>
<dbReference type="Proteomes" id="UP000663845">
    <property type="component" value="Unassembled WGS sequence"/>
</dbReference>
<evidence type="ECO:0000256" key="1">
    <source>
        <dbReference type="SAM" id="SignalP"/>
    </source>
</evidence>
<feature type="signal peptide" evidence="1">
    <location>
        <begin position="1"/>
        <end position="15"/>
    </location>
</feature>